<comment type="subcellular location">
    <subcellularLocation>
        <location evidence="1 8">Cell membrane</location>
        <topology evidence="1 8">Multi-pass membrane protein</topology>
    </subcellularLocation>
</comment>
<organism evidence="9 10">
    <name type="scientific">Limibacillus halophilus</name>
    <dbReference type="NCBI Taxonomy" id="1579333"/>
    <lineage>
        <taxon>Bacteria</taxon>
        <taxon>Pseudomonadati</taxon>
        <taxon>Pseudomonadota</taxon>
        <taxon>Alphaproteobacteria</taxon>
        <taxon>Rhodospirillales</taxon>
        <taxon>Rhodovibrionaceae</taxon>
        <taxon>Limibacillus</taxon>
    </lineage>
</organism>
<name>A0A839T1C5_9PROT</name>
<sequence length="247" mass="25345">MPDLSPFLTNPEFPLAIGFVVLAGLVRGFSGFGSAMVLSPSLAWLYGPQVGVPLLLLLDLVVALQMMPEALRTGHKRTLRTLCPAAVVGLPIGIWALDVMPAEVLQRTIAAVVLLAVVVMAMKPRREMPGTGGALIAGALSGITNGASGMAGPPVILFFLSGGNTPATIRGSLSLFFLFTDLIGCIGLIIVGKLTLQVAALAVLMVIPLAIGTLLGTVLFNRGASPALYKGLALVIVGAVGVMGLIL</sequence>
<feature type="transmembrane region" description="Helical" evidence="8">
    <location>
        <begin position="198"/>
        <end position="221"/>
    </location>
</feature>
<protein>
    <recommendedName>
        <fullName evidence="8">Probable membrane transporter protein</fullName>
    </recommendedName>
</protein>
<keyword evidence="7 8" id="KW-0472">Membrane</keyword>
<dbReference type="Proteomes" id="UP000581135">
    <property type="component" value="Unassembled WGS sequence"/>
</dbReference>
<evidence type="ECO:0000256" key="7">
    <source>
        <dbReference type="ARBA" id="ARBA00023136"/>
    </source>
</evidence>
<keyword evidence="10" id="KW-1185">Reference proteome</keyword>
<evidence type="ECO:0000256" key="5">
    <source>
        <dbReference type="ARBA" id="ARBA00022692"/>
    </source>
</evidence>
<feature type="transmembrane region" description="Helical" evidence="8">
    <location>
        <begin position="104"/>
        <end position="122"/>
    </location>
</feature>
<dbReference type="InterPro" id="IPR002781">
    <property type="entry name" value="TM_pro_TauE-like"/>
</dbReference>
<dbReference type="InterPro" id="IPR052017">
    <property type="entry name" value="TSUP"/>
</dbReference>
<dbReference type="EMBL" id="JACHXA010000012">
    <property type="protein sequence ID" value="MBB3066943.1"/>
    <property type="molecule type" value="Genomic_DNA"/>
</dbReference>
<keyword evidence="4 8" id="KW-1003">Cell membrane</keyword>
<feature type="transmembrane region" description="Helical" evidence="8">
    <location>
        <begin position="227"/>
        <end position="246"/>
    </location>
</feature>
<keyword evidence="3" id="KW-0813">Transport</keyword>
<feature type="transmembrane region" description="Helical" evidence="8">
    <location>
        <begin position="172"/>
        <end position="191"/>
    </location>
</feature>
<comment type="caution">
    <text evidence="9">The sequence shown here is derived from an EMBL/GenBank/DDBJ whole genome shotgun (WGS) entry which is preliminary data.</text>
</comment>
<dbReference type="Pfam" id="PF01925">
    <property type="entry name" value="TauE"/>
    <property type="match status" value="1"/>
</dbReference>
<keyword evidence="5 8" id="KW-0812">Transmembrane</keyword>
<keyword evidence="6 8" id="KW-1133">Transmembrane helix</keyword>
<accession>A0A839T1C5</accession>
<dbReference type="AlphaFoldDB" id="A0A839T1C5"/>
<dbReference type="PANTHER" id="PTHR30269:SF37">
    <property type="entry name" value="MEMBRANE TRANSPORTER PROTEIN"/>
    <property type="match status" value="1"/>
</dbReference>
<feature type="transmembrane region" description="Helical" evidence="8">
    <location>
        <begin position="12"/>
        <end position="30"/>
    </location>
</feature>
<dbReference type="PANTHER" id="PTHR30269">
    <property type="entry name" value="TRANSMEMBRANE PROTEIN YFCA"/>
    <property type="match status" value="1"/>
</dbReference>
<feature type="transmembrane region" description="Helical" evidence="8">
    <location>
        <begin position="50"/>
        <end position="67"/>
    </location>
</feature>
<evidence type="ECO:0000256" key="2">
    <source>
        <dbReference type="ARBA" id="ARBA00009142"/>
    </source>
</evidence>
<reference evidence="9 10" key="1">
    <citation type="submission" date="2020-08" db="EMBL/GenBank/DDBJ databases">
        <title>Genomic Encyclopedia of Type Strains, Phase III (KMG-III): the genomes of soil and plant-associated and newly described type strains.</title>
        <authorList>
            <person name="Whitman W."/>
        </authorList>
    </citation>
    <scope>NUCLEOTIDE SEQUENCE [LARGE SCALE GENOMIC DNA]</scope>
    <source>
        <strain evidence="9 10">CECT 8803</strain>
    </source>
</reference>
<gene>
    <name evidence="9" type="ORF">FHR98_003259</name>
</gene>
<evidence type="ECO:0000313" key="10">
    <source>
        <dbReference type="Proteomes" id="UP000581135"/>
    </source>
</evidence>
<evidence type="ECO:0000256" key="3">
    <source>
        <dbReference type="ARBA" id="ARBA00022448"/>
    </source>
</evidence>
<feature type="transmembrane region" description="Helical" evidence="8">
    <location>
        <begin position="134"/>
        <end position="160"/>
    </location>
</feature>
<evidence type="ECO:0000256" key="1">
    <source>
        <dbReference type="ARBA" id="ARBA00004651"/>
    </source>
</evidence>
<comment type="similarity">
    <text evidence="2 8">Belongs to the 4-toluene sulfonate uptake permease (TSUP) (TC 2.A.102) family.</text>
</comment>
<evidence type="ECO:0000256" key="6">
    <source>
        <dbReference type="ARBA" id="ARBA00022989"/>
    </source>
</evidence>
<dbReference type="RefSeq" id="WP_183417772.1">
    <property type="nucleotide sequence ID" value="NZ_JACHXA010000012.1"/>
</dbReference>
<feature type="transmembrane region" description="Helical" evidence="8">
    <location>
        <begin position="79"/>
        <end position="98"/>
    </location>
</feature>
<dbReference type="GO" id="GO:0005886">
    <property type="term" value="C:plasma membrane"/>
    <property type="evidence" value="ECO:0007669"/>
    <property type="project" value="UniProtKB-SubCell"/>
</dbReference>
<evidence type="ECO:0000313" key="9">
    <source>
        <dbReference type="EMBL" id="MBB3066943.1"/>
    </source>
</evidence>
<evidence type="ECO:0000256" key="8">
    <source>
        <dbReference type="RuleBase" id="RU363041"/>
    </source>
</evidence>
<proteinExistence type="inferred from homology"/>
<evidence type="ECO:0000256" key="4">
    <source>
        <dbReference type="ARBA" id="ARBA00022475"/>
    </source>
</evidence>